<organism evidence="1 2">
    <name type="scientific">Candidatus Shapirobacteria bacterium CG_4_9_14_0_2_um_filter_40_11</name>
    <dbReference type="NCBI Taxonomy" id="1974876"/>
    <lineage>
        <taxon>Bacteria</taxon>
        <taxon>Candidatus Shapironibacteriota</taxon>
    </lineage>
</organism>
<proteinExistence type="predicted"/>
<accession>A0A2M8EUF8</accession>
<name>A0A2M8EUF8_9BACT</name>
<protein>
    <submittedName>
        <fullName evidence="1">Glycosyl transferase family 1</fullName>
    </submittedName>
</protein>
<feature type="non-terminal residue" evidence="1">
    <location>
        <position position="46"/>
    </location>
</feature>
<dbReference type="GO" id="GO:0016740">
    <property type="term" value="F:transferase activity"/>
    <property type="evidence" value="ECO:0007669"/>
    <property type="project" value="UniProtKB-KW"/>
</dbReference>
<comment type="caution">
    <text evidence="1">The sequence shown here is derived from an EMBL/GenBank/DDBJ whole genome shotgun (WGS) entry which is preliminary data.</text>
</comment>
<reference evidence="2" key="1">
    <citation type="submission" date="2017-09" db="EMBL/GenBank/DDBJ databases">
        <title>Depth-based differentiation of microbial function through sediment-hosted aquifers and enrichment of novel symbionts in the deep terrestrial subsurface.</title>
        <authorList>
            <person name="Probst A.J."/>
            <person name="Ladd B."/>
            <person name="Jarett J.K."/>
            <person name="Geller-Mcgrath D.E."/>
            <person name="Sieber C.M.K."/>
            <person name="Emerson J.B."/>
            <person name="Anantharaman K."/>
            <person name="Thomas B.C."/>
            <person name="Malmstrom R."/>
            <person name="Stieglmeier M."/>
            <person name="Klingl A."/>
            <person name="Woyke T."/>
            <person name="Ryan C.M."/>
            <person name="Banfield J.F."/>
        </authorList>
    </citation>
    <scope>NUCLEOTIDE SEQUENCE [LARGE SCALE GENOMIC DNA]</scope>
</reference>
<dbReference type="EMBL" id="PFSE01000047">
    <property type="protein sequence ID" value="PJC28752.1"/>
    <property type="molecule type" value="Genomic_DNA"/>
</dbReference>
<dbReference type="AlphaFoldDB" id="A0A2M8EUF8"/>
<keyword evidence="1" id="KW-0808">Transferase</keyword>
<dbReference type="Proteomes" id="UP000230885">
    <property type="component" value="Unassembled WGS sequence"/>
</dbReference>
<gene>
    <name evidence="1" type="ORF">CO053_03005</name>
</gene>
<sequence>MKILMLTPYLPYPPSSGGQVRSYNLIKNLASKHEITLFSLIKNEKE</sequence>
<evidence type="ECO:0000313" key="2">
    <source>
        <dbReference type="Proteomes" id="UP000230885"/>
    </source>
</evidence>
<evidence type="ECO:0000313" key="1">
    <source>
        <dbReference type="EMBL" id="PJC28752.1"/>
    </source>
</evidence>